<accession>A0A8J4VRR3</accession>
<proteinExistence type="predicted"/>
<evidence type="ECO:0000313" key="2">
    <source>
        <dbReference type="Proteomes" id="UP000737018"/>
    </source>
</evidence>
<comment type="caution">
    <text evidence="1">The sequence shown here is derived from an EMBL/GenBank/DDBJ whole genome shotgun (WGS) entry which is preliminary data.</text>
</comment>
<dbReference type="EMBL" id="JRKL02000535">
    <property type="protein sequence ID" value="KAF3970423.1"/>
    <property type="molecule type" value="Genomic_DNA"/>
</dbReference>
<sequence>MGKKKELRRDEGIGLGLSIGHCSHHKSKSKSKSPVSIFHLYWLYHYYYLCTGKDRSREDTIIDLHLRKKGRRNTRKAKVVSSSSKRLYVQKCFEICCYVSLRI</sequence>
<name>A0A8J4VRR3_9ROSI</name>
<keyword evidence="2" id="KW-1185">Reference proteome</keyword>
<organism evidence="1 2">
    <name type="scientific">Castanea mollissima</name>
    <name type="common">Chinese chestnut</name>
    <dbReference type="NCBI Taxonomy" id="60419"/>
    <lineage>
        <taxon>Eukaryota</taxon>
        <taxon>Viridiplantae</taxon>
        <taxon>Streptophyta</taxon>
        <taxon>Embryophyta</taxon>
        <taxon>Tracheophyta</taxon>
        <taxon>Spermatophyta</taxon>
        <taxon>Magnoliopsida</taxon>
        <taxon>eudicotyledons</taxon>
        <taxon>Gunneridae</taxon>
        <taxon>Pentapetalae</taxon>
        <taxon>rosids</taxon>
        <taxon>fabids</taxon>
        <taxon>Fagales</taxon>
        <taxon>Fagaceae</taxon>
        <taxon>Castanea</taxon>
    </lineage>
</organism>
<dbReference type="AlphaFoldDB" id="A0A8J4VRR3"/>
<gene>
    <name evidence="1" type="ORF">CMV_005881</name>
</gene>
<dbReference type="Proteomes" id="UP000737018">
    <property type="component" value="Unassembled WGS sequence"/>
</dbReference>
<evidence type="ECO:0000313" key="1">
    <source>
        <dbReference type="EMBL" id="KAF3970423.1"/>
    </source>
</evidence>
<protein>
    <submittedName>
        <fullName evidence="1">Uncharacterized protein</fullName>
    </submittedName>
</protein>
<reference evidence="1" key="1">
    <citation type="submission" date="2020-03" db="EMBL/GenBank/DDBJ databases">
        <title>Castanea mollissima Vanexum genome sequencing.</title>
        <authorList>
            <person name="Staton M."/>
        </authorList>
    </citation>
    <scope>NUCLEOTIDE SEQUENCE</scope>
    <source>
        <tissue evidence="1">Leaf</tissue>
    </source>
</reference>